<dbReference type="AlphaFoldDB" id="A0AAD8PZW5"/>
<evidence type="ECO:0000313" key="2">
    <source>
        <dbReference type="EMBL" id="KAK1590635.1"/>
    </source>
</evidence>
<dbReference type="EMBL" id="JAHLJV010000030">
    <property type="protein sequence ID" value="KAK1590635.1"/>
    <property type="molecule type" value="Genomic_DNA"/>
</dbReference>
<reference evidence="2" key="1">
    <citation type="submission" date="2021-06" db="EMBL/GenBank/DDBJ databases">
        <title>Comparative genomics, transcriptomics and evolutionary studies reveal genomic signatures of adaptation to plant cell wall in hemibiotrophic fungi.</title>
        <authorList>
            <consortium name="DOE Joint Genome Institute"/>
            <person name="Baroncelli R."/>
            <person name="Diaz J.F."/>
            <person name="Benocci T."/>
            <person name="Peng M."/>
            <person name="Battaglia E."/>
            <person name="Haridas S."/>
            <person name="Andreopoulos W."/>
            <person name="Labutti K."/>
            <person name="Pangilinan J."/>
            <person name="Floch G.L."/>
            <person name="Makela M.R."/>
            <person name="Henrissat B."/>
            <person name="Grigoriev I.V."/>
            <person name="Crouch J.A."/>
            <person name="De Vries R.P."/>
            <person name="Sukno S.A."/>
            <person name="Thon M.R."/>
        </authorList>
    </citation>
    <scope>NUCLEOTIDE SEQUENCE</scope>
    <source>
        <strain evidence="2">CBS 125086</strain>
    </source>
</reference>
<feature type="region of interest" description="Disordered" evidence="1">
    <location>
        <begin position="37"/>
        <end position="56"/>
    </location>
</feature>
<evidence type="ECO:0000313" key="3">
    <source>
        <dbReference type="Proteomes" id="UP001230504"/>
    </source>
</evidence>
<protein>
    <submittedName>
        <fullName evidence="2">Uncharacterized protein</fullName>
    </submittedName>
</protein>
<dbReference type="GeneID" id="85435813"/>
<name>A0AAD8PZW5_9PEZI</name>
<comment type="caution">
    <text evidence="2">The sequence shown here is derived from an EMBL/GenBank/DDBJ whole genome shotgun (WGS) entry which is preliminary data.</text>
</comment>
<accession>A0AAD8PZW5</accession>
<keyword evidence="3" id="KW-1185">Reference proteome</keyword>
<feature type="compositionally biased region" description="Basic and acidic residues" evidence="1">
    <location>
        <begin position="72"/>
        <end position="85"/>
    </location>
</feature>
<evidence type="ECO:0000256" key="1">
    <source>
        <dbReference type="SAM" id="MobiDB-lite"/>
    </source>
</evidence>
<dbReference type="RefSeq" id="XP_060414117.1">
    <property type="nucleotide sequence ID" value="XM_060551573.1"/>
</dbReference>
<feature type="region of interest" description="Disordered" evidence="1">
    <location>
        <begin position="66"/>
        <end position="85"/>
    </location>
</feature>
<proteinExistence type="predicted"/>
<dbReference type="Proteomes" id="UP001230504">
    <property type="component" value="Unassembled WGS sequence"/>
</dbReference>
<organism evidence="2 3">
    <name type="scientific">Colletotrichum navitas</name>
    <dbReference type="NCBI Taxonomy" id="681940"/>
    <lineage>
        <taxon>Eukaryota</taxon>
        <taxon>Fungi</taxon>
        <taxon>Dikarya</taxon>
        <taxon>Ascomycota</taxon>
        <taxon>Pezizomycotina</taxon>
        <taxon>Sordariomycetes</taxon>
        <taxon>Hypocreomycetidae</taxon>
        <taxon>Glomerellales</taxon>
        <taxon>Glomerellaceae</taxon>
        <taxon>Colletotrichum</taxon>
        <taxon>Colletotrichum graminicola species complex</taxon>
    </lineage>
</organism>
<sequence length="164" mass="18179">MFPLLPNPRRRSNSSMIKLASASASIGGIRFLPYPSLSREAPPTQQRHLNRSKSKLASNMRLPPVSHLKLCPRHDTGSASKDTRNEDAAALHSNAASPCINISSTELRVGDGRSFPWPNLPHHLFDGDWLLSPVLIQVHVDHVHILCYLSSAARLAAWKSRPRQ</sequence>
<gene>
    <name evidence="2" type="ORF">LY79DRAFT_216075</name>
</gene>